<accession>A0A1I4DAN4</accession>
<keyword evidence="6" id="KW-1185">Reference proteome</keyword>
<dbReference type="InterPro" id="IPR002168">
    <property type="entry name" value="Lipase_GDXG_HIS_AS"/>
</dbReference>
<evidence type="ECO:0000256" key="2">
    <source>
        <dbReference type="ARBA" id="ARBA00022801"/>
    </source>
</evidence>
<dbReference type="STRING" id="1280847.SAMN04488036_1032"/>
<dbReference type="Proteomes" id="UP000198851">
    <property type="component" value="Unassembled WGS sequence"/>
</dbReference>
<protein>
    <submittedName>
        <fullName evidence="5">Acetyl esterase/lipase</fullName>
    </submittedName>
</protein>
<evidence type="ECO:0000256" key="3">
    <source>
        <dbReference type="SAM" id="SignalP"/>
    </source>
</evidence>
<sequence>MGNRKLSLPVFLAIAGFATAAISNTEKYSSHWALMSDAYQRVDDILSSGGGAEALDQLNSEMAQLRDACDALSEKRQNAACHEDVRRLLSIATFNADPDDPNRNKFFPTHIPDFVSPEMREIMINWTPNWLTGSWEGYPDPTDYGAWQSLHDELIDPMEAAGKQLLTTLDLTTEVQEHGGVRTVMIKPSENRHPGKVLLHLHGGAFYGNTPETTFDRTAPLASIMGIDIISVDYKLMPAPDWDILDQRDQVIDVFDALTSDGGDYAPEDVGIFGCSAGGGLVAMSTNEMSHRGGALPAAVVMQSPQTDFSFNSDSTWTLRYHDPRTNVDHLVDSVWPMLGVVGDKVQDPRYSTVYDNFEGRDFPPTMVQVGTKEIQMSDGIRMYGVLRSAGHEAELDAHDAMQHCFHGHWGTPEAAEAVRRVAEFFEVHLIAE</sequence>
<dbReference type="PROSITE" id="PS01173">
    <property type="entry name" value="LIPASE_GDXG_HIS"/>
    <property type="match status" value="1"/>
</dbReference>
<reference evidence="6" key="1">
    <citation type="submission" date="2016-10" db="EMBL/GenBank/DDBJ databases">
        <authorList>
            <person name="Varghese N."/>
            <person name="Submissions S."/>
        </authorList>
    </citation>
    <scope>NUCLEOTIDE SEQUENCE [LARGE SCALE GENOMIC DNA]</scope>
    <source>
        <strain evidence="6">DSM 28453</strain>
    </source>
</reference>
<proteinExistence type="inferred from homology"/>
<evidence type="ECO:0000259" key="4">
    <source>
        <dbReference type="Pfam" id="PF07859"/>
    </source>
</evidence>
<feature type="domain" description="Alpha/beta hydrolase fold-3" evidence="4">
    <location>
        <begin position="198"/>
        <end position="407"/>
    </location>
</feature>
<dbReference type="PANTHER" id="PTHR48081">
    <property type="entry name" value="AB HYDROLASE SUPERFAMILY PROTEIN C4A8.06C"/>
    <property type="match status" value="1"/>
</dbReference>
<dbReference type="InterPro" id="IPR050300">
    <property type="entry name" value="GDXG_lipolytic_enzyme"/>
</dbReference>
<gene>
    <name evidence="5" type="ORF">SAMN04488036_1032</name>
</gene>
<dbReference type="InterPro" id="IPR029058">
    <property type="entry name" value="AB_hydrolase_fold"/>
</dbReference>
<feature type="signal peptide" evidence="3">
    <location>
        <begin position="1"/>
        <end position="20"/>
    </location>
</feature>
<dbReference type="SUPFAM" id="SSF53474">
    <property type="entry name" value="alpha/beta-Hydrolases"/>
    <property type="match status" value="1"/>
</dbReference>
<dbReference type="AlphaFoldDB" id="A0A1I4DAN4"/>
<evidence type="ECO:0000313" key="5">
    <source>
        <dbReference type="EMBL" id="SFK89870.1"/>
    </source>
</evidence>
<dbReference type="EMBL" id="FOSZ01000003">
    <property type="protein sequence ID" value="SFK89870.1"/>
    <property type="molecule type" value="Genomic_DNA"/>
</dbReference>
<dbReference type="GO" id="GO:0004806">
    <property type="term" value="F:triacylglycerol lipase activity"/>
    <property type="evidence" value="ECO:0007669"/>
    <property type="project" value="TreeGrafter"/>
</dbReference>
<dbReference type="PANTHER" id="PTHR48081:SF30">
    <property type="entry name" value="ACETYL-HYDROLASE LIPR-RELATED"/>
    <property type="match status" value="1"/>
</dbReference>
<feature type="chain" id="PRO_5011693447" evidence="3">
    <location>
        <begin position="21"/>
        <end position="433"/>
    </location>
</feature>
<keyword evidence="2" id="KW-0378">Hydrolase</keyword>
<keyword evidence="3" id="KW-0732">Signal</keyword>
<evidence type="ECO:0000313" key="6">
    <source>
        <dbReference type="Proteomes" id="UP000198851"/>
    </source>
</evidence>
<dbReference type="Pfam" id="PF07859">
    <property type="entry name" value="Abhydrolase_3"/>
    <property type="match status" value="1"/>
</dbReference>
<name>A0A1I4DAN4_9RHOB</name>
<dbReference type="InterPro" id="IPR013094">
    <property type="entry name" value="AB_hydrolase_3"/>
</dbReference>
<organism evidence="5 6">
    <name type="scientific">Shimia haliotis</name>
    <dbReference type="NCBI Taxonomy" id="1280847"/>
    <lineage>
        <taxon>Bacteria</taxon>
        <taxon>Pseudomonadati</taxon>
        <taxon>Pseudomonadota</taxon>
        <taxon>Alphaproteobacteria</taxon>
        <taxon>Rhodobacterales</taxon>
        <taxon>Roseobacteraceae</taxon>
    </lineage>
</organism>
<dbReference type="Gene3D" id="3.40.50.1820">
    <property type="entry name" value="alpha/beta hydrolase"/>
    <property type="match status" value="1"/>
</dbReference>
<evidence type="ECO:0000256" key="1">
    <source>
        <dbReference type="ARBA" id="ARBA00010515"/>
    </source>
</evidence>
<comment type="similarity">
    <text evidence="1">Belongs to the 'GDXG' lipolytic enzyme family.</text>
</comment>
<dbReference type="OrthoDB" id="9806180at2"/>